<accession>A0A978W4I7</accession>
<gene>
    <name evidence="3" type="ORF">FEM48_Zijuj01G0246900</name>
</gene>
<dbReference type="InterPro" id="IPR052806">
    <property type="entry name" value="Fasciclin-like_AGP"/>
</dbReference>
<dbReference type="SUPFAM" id="SSF82153">
    <property type="entry name" value="FAS1 domain"/>
    <property type="match status" value="1"/>
</dbReference>
<dbReference type="PROSITE" id="PS50213">
    <property type="entry name" value="FAS1"/>
    <property type="match status" value="1"/>
</dbReference>
<dbReference type="PANTHER" id="PTHR33985:SF29">
    <property type="entry name" value="FAS1 DOMAIN-CONTAINING PROTEIN"/>
    <property type="match status" value="1"/>
</dbReference>
<proteinExistence type="inferred from homology"/>
<evidence type="ECO:0000259" key="2">
    <source>
        <dbReference type="PROSITE" id="PS50213"/>
    </source>
</evidence>
<name>A0A978W4I7_ZIZJJ</name>
<evidence type="ECO:0000256" key="1">
    <source>
        <dbReference type="ARBA" id="ARBA00007843"/>
    </source>
</evidence>
<reference evidence="3" key="1">
    <citation type="journal article" date="2021" name="Front. Plant Sci.">
        <title>Chromosome-Scale Genome Assembly for Chinese Sour Jujube and Insights Into Its Genome Evolution and Domestication Signature.</title>
        <authorList>
            <person name="Shen L.-Y."/>
            <person name="Luo H."/>
            <person name="Wang X.-L."/>
            <person name="Wang X.-M."/>
            <person name="Qiu X.-J."/>
            <person name="Liu H."/>
            <person name="Zhou S.-S."/>
            <person name="Jia K.-H."/>
            <person name="Nie S."/>
            <person name="Bao Y.-T."/>
            <person name="Zhang R.-G."/>
            <person name="Yun Q.-Z."/>
            <person name="Chai Y.-H."/>
            <person name="Lu J.-Y."/>
            <person name="Li Y."/>
            <person name="Zhao S.-W."/>
            <person name="Mao J.-F."/>
            <person name="Jia S.-G."/>
            <person name="Mao Y.-M."/>
        </authorList>
    </citation>
    <scope>NUCLEOTIDE SEQUENCE</scope>
    <source>
        <strain evidence="3">AT0</strain>
        <tissue evidence="3">Leaf</tissue>
    </source>
</reference>
<dbReference type="EMBL" id="JAEACU010000001">
    <property type="protein sequence ID" value="KAH7546871.1"/>
    <property type="molecule type" value="Genomic_DNA"/>
</dbReference>
<dbReference type="Proteomes" id="UP000813462">
    <property type="component" value="Unassembled WGS sequence"/>
</dbReference>
<dbReference type="InterPro" id="IPR036378">
    <property type="entry name" value="FAS1_dom_sf"/>
</dbReference>
<feature type="domain" description="FAS1" evidence="2">
    <location>
        <begin position="1"/>
        <end position="128"/>
    </location>
</feature>
<sequence>MFMIFDVFFKTHDVSQWLTGNSTLTVFSPPDHAFSSSKYPQPLTLLHYHVVYLKLNIEALASVPYGPKIDTLLLGHPLVFTTVLADEYASPQRSQMLSFSYCKDKKDEYERIQQQEEEEIKEVVDHVLNVKAVCV</sequence>
<organism evidence="3 4">
    <name type="scientific">Ziziphus jujuba var. spinosa</name>
    <dbReference type="NCBI Taxonomy" id="714518"/>
    <lineage>
        <taxon>Eukaryota</taxon>
        <taxon>Viridiplantae</taxon>
        <taxon>Streptophyta</taxon>
        <taxon>Embryophyta</taxon>
        <taxon>Tracheophyta</taxon>
        <taxon>Spermatophyta</taxon>
        <taxon>Magnoliopsida</taxon>
        <taxon>eudicotyledons</taxon>
        <taxon>Gunneridae</taxon>
        <taxon>Pentapetalae</taxon>
        <taxon>rosids</taxon>
        <taxon>fabids</taxon>
        <taxon>Rosales</taxon>
        <taxon>Rhamnaceae</taxon>
        <taxon>Paliureae</taxon>
        <taxon>Ziziphus</taxon>
    </lineage>
</organism>
<dbReference type="InterPro" id="IPR000782">
    <property type="entry name" value="FAS1_domain"/>
</dbReference>
<evidence type="ECO:0000313" key="4">
    <source>
        <dbReference type="Proteomes" id="UP000813462"/>
    </source>
</evidence>
<dbReference type="PANTHER" id="PTHR33985">
    <property type="entry name" value="OS02G0491300 PROTEIN-RELATED"/>
    <property type="match status" value="1"/>
</dbReference>
<protein>
    <recommendedName>
        <fullName evidence="2">FAS1 domain-containing protein</fullName>
    </recommendedName>
</protein>
<evidence type="ECO:0000313" key="3">
    <source>
        <dbReference type="EMBL" id="KAH7546871.1"/>
    </source>
</evidence>
<comment type="caution">
    <text evidence="3">The sequence shown here is derived from an EMBL/GenBank/DDBJ whole genome shotgun (WGS) entry which is preliminary data.</text>
</comment>
<comment type="similarity">
    <text evidence="1">Belongs to the fasciclin-like AGP family.</text>
</comment>
<dbReference type="AlphaFoldDB" id="A0A978W4I7"/>